<dbReference type="PROSITE" id="PS50041">
    <property type="entry name" value="C_TYPE_LECTIN_2"/>
    <property type="match status" value="1"/>
</dbReference>
<dbReference type="AlphaFoldDB" id="A0A3Q3DT96"/>
<keyword evidence="1" id="KW-0732">Signal</keyword>
<dbReference type="PANTHER" id="PTHR22803">
    <property type="entry name" value="MANNOSE, PHOSPHOLIPASE, LECTIN RECEPTOR RELATED"/>
    <property type="match status" value="1"/>
</dbReference>
<dbReference type="GeneTree" id="ENSGT01150000286973"/>
<dbReference type="InterPro" id="IPR050111">
    <property type="entry name" value="C-type_lectin/snaclec_domain"/>
</dbReference>
<evidence type="ECO:0000313" key="3">
    <source>
        <dbReference type="Ensembl" id="ENSHCOP00000019940.1"/>
    </source>
</evidence>
<dbReference type="Ensembl" id="ENSHCOT00000007455.1">
    <property type="protein sequence ID" value="ENSHCOP00000019940.1"/>
    <property type="gene ID" value="ENSHCOG00000005602.1"/>
</dbReference>
<proteinExistence type="predicted"/>
<reference evidence="3" key="1">
    <citation type="submission" date="2025-08" db="UniProtKB">
        <authorList>
            <consortium name="Ensembl"/>
        </authorList>
    </citation>
    <scope>IDENTIFICATION</scope>
</reference>
<accession>A0A3Q3DT96</accession>
<dbReference type="InterPro" id="IPR001304">
    <property type="entry name" value="C-type_lectin-like"/>
</dbReference>
<dbReference type="Pfam" id="PF00059">
    <property type="entry name" value="Lectin_C"/>
    <property type="match status" value="1"/>
</dbReference>
<evidence type="ECO:0000256" key="1">
    <source>
        <dbReference type="SAM" id="SignalP"/>
    </source>
</evidence>
<name>A0A3Q3DT96_HIPCM</name>
<dbReference type="InterPro" id="IPR016187">
    <property type="entry name" value="CTDL_fold"/>
</dbReference>
<feature type="domain" description="C-type lectin" evidence="2">
    <location>
        <begin position="36"/>
        <end position="151"/>
    </location>
</feature>
<feature type="chain" id="PRO_5018704499" evidence="1">
    <location>
        <begin position="29"/>
        <end position="157"/>
    </location>
</feature>
<evidence type="ECO:0000313" key="4">
    <source>
        <dbReference type="Proteomes" id="UP000264820"/>
    </source>
</evidence>
<reference evidence="3" key="2">
    <citation type="submission" date="2025-09" db="UniProtKB">
        <authorList>
            <consortium name="Ensembl"/>
        </authorList>
    </citation>
    <scope>IDENTIFICATION</scope>
</reference>
<dbReference type="Proteomes" id="UP000264820">
    <property type="component" value="Unplaced"/>
</dbReference>
<evidence type="ECO:0000259" key="2">
    <source>
        <dbReference type="PROSITE" id="PS50041"/>
    </source>
</evidence>
<dbReference type="OMA" id="WIALHIR"/>
<dbReference type="Gene3D" id="3.10.100.10">
    <property type="entry name" value="Mannose-Binding Protein A, subunit A"/>
    <property type="match status" value="1"/>
</dbReference>
<dbReference type="CDD" id="cd00037">
    <property type="entry name" value="CLECT"/>
    <property type="match status" value="1"/>
</dbReference>
<sequence length="157" mass="17390">MEFALRSLFLLCGISGLLTGVLFPRCNSCPIGWTQLDCYCYIYEDEGRSFADAESVCNILGGNLVSIHSALENAFILELIRAGDNDDEAWIGLHDAIQNDDFVWTDGSDTEFTNFDVGGSEPDETGECVHIDETGLWEDALCSDEAPYVCIRDILHH</sequence>
<dbReference type="InterPro" id="IPR016186">
    <property type="entry name" value="C-type_lectin-like/link_sf"/>
</dbReference>
<dbReference type="SMART" id="SM00034">
    <property type="entry name" value="CLECT"/>
    <property type="match status" value="1"/>
</dbReference>
<protein>
    <submittedName>
        <fullName evidence="3">Galactose-specific lectin nattectin-like</fullName>
    </submittedName>
</protein>
<organism evidence="3 4">
    <name type="scientific">Hippocampus comes</name>
    <name type="common">Tiger tail seahorse</name>
    <dbReference type="NCBI Taxonomy" id="109280"/>
    <lineage>
        <taxon>Eukaryota</taxon>
        <taxon>Metazoa</taxon>
        <taxon>Chordata</taxon>
        <taxon>Craniata</taxon>
        <taxon>Vertebrata</taxon>
        <taxon>Euteleostomi</taxon>
        <taxon>Actinopterygii</taxon>
        <taxon>Neopterygii</taxon>
        <taxon>Teleostei</taxon>
        <taxon>Neoteleostei</taxon>
        <taxon>Acanthomorphata</taxon>
        <taxon>Syngnathiaria</taxon>
        <taxon>Syngnathiformes</taxon>
        <taxon>Syngnathoidei</taxon>
        <taxon>Syngnathidae</taxon>
        <taxon>Hippocampus</taxon>
    </lineage>
</organism>
<feature type="signal peptide" evidence="1">
    <location>
        <begin position="1"/>
        <end position="28"/>
    </location>
</feature>
<dbReference type="SUPFAM" id="SSF56436">
    <property type="entry name" value="C-type lectin-like"/>
    <property type="match status" value="1"/>
</dbReference>
<keyword evidence="4" id="KW-1185">Reference proteome</keyword>